<name>E4RT26_LEAB4</name>
<protein>
    <recommendedName>
        <fullName evidence="3">Cell division protein FtsQ</fullName>
    </recommendedName>
</protein>
<sequence>MKNWKSILYTIGGGCLAALAVFLMFSSAKADEKRMCEGVIVRIKDEDKQLLVKQADVLQWATREGTFPLKGMPLSRIKLKTVEQRVESSGIIKECQAYVNLNGYIILDVVVYKPMARILGNARFPDRYMDETGHFFPVSKNYTPTVLLLSGPYFEQIKGLKSEENKDLLELIQTVANDEFWSAQITRMHVDKHKEIQLEPLLGEHLIEFGKPQKIRTKLEKLMVFYTKILPQDAWSKFTEVSVKYDGQIVCR</sequence>
<evidence type="ECO:0008006" key="3">
    <source>
        <dbReference type="Google" id="ProtNLM"/>
    </source>
</evidence>
<evidence type="ECO:0000313" key="2">
    <source>
        <dbReference type="Proteomes" id="UP000007435"/>
    </source>
</evidence>
<dbReference type="EMBL" id="CP002305">
    <property type="protein sequence ID" value="ADQ17734.1"/>
    <property type="molecule type" value="Genomic_DNA"/>
</dbReference>
<proteinExistence type="predicted"/>
<evidence type="ECO:0000313" key="1">
    <source>
        <dbReference type="EMBL" id="ADQ17734.1"/>
    </source>
</evidence>
<gene>
    <name evidence="1" type="ordered locus">Lbys_2038</name>
</gene>
<dbReference type="RefSeq" id="WP_013408780.1">
    <property type="nucleotide sequence ID" value="NC_014655.1"/>
</dbReference>
<keyword evidence="2" id="KW-1185">Reference proteome</keyword>
<dbReference type="STRING" id="649349.Lbys_2038"/>
<dbReference type="KEGG" id="lby:Lbys_2038"/>
<dbReference type="AlphaFoldDB" id="E4RT26"/>
<dbReference type="HOGENOM" id="CLU_064655_0_1_10"/>
<organism evidence="1 2">
    <name type="scientific">Leadbetterella byssophila (strain DSM 17132 / JCM 16389 / KACC 11308 / NBRC 106382 / 4M15)</name>
    <dbReference type="NCBI Taxonomy" id="649349"/>
    <lineage>
        <taxon>Bacteria</taxon>
        <taxon>Pseudomonadati</taxon>
        <taxon>Bacteroidota</taxon>
        <taxon>Cytophagia</taxon>
        <taxon>Cytophagales</taxon>
        <taxon>Leadbetterellaceae</taxon>
        <taxon>Leadbetterella</taxon>
    </lineage>
</organism>
<dbReference type="eggNOG" id="COG1589">
    <property type="taxonomic scope" value="Bacteria"/>
</dbReference>
<reference key="1">
    <citation type="submission" date="2010-11" db="EMBL/GenBank/DDBJ databases">
        <title>The complete genome of Leadbetterella byssophila DSM 17132.</title>
        <authorList>
            <consortium name="US DOE Joint Genome Institute (JGI-PGF)"/>
            <person name="Lucas S."/>
            <person name="Copeland A."/>
            <person name="Lapidus A."/>
            <person name="Glavina del Rio T."/>
            <person name="Dalin E."/>
            <person name="Tice H."/>
            <person name="Bruce D."/>
            <person name="Goodwin L."/>
            <person name="Pitluck S."/>
            <person name="Kyrpides N."/>
            <person name="Mavromatis K."/>
            <person name="Ivanova N."/>
            <person name="Teshima H."/>
            <person name="Brettin T."/>
            <person name="Detter J.C."/>
            <person name="Han C."/>
            <person name="Tapia R."/>
            <person name="Land M."/>
            <person name="Hauser L."/>
            <person name="Markowitz V."/>
            <person name="Cheng J.-F."/>
            <person name="Hugenholtz P."/>
            <person name="Woyke T."/>
            <person name="Wu D."/>
            <person name="Tindall B."/>
            <person name="Pomrenke H.G."/>
            <person name="Brambilla E."/>
            <person name="Klenk H.-P."/>
            <person name="Eisen J.A."/>
        </authorList>
    </citation>
    <scope>NUCLEOTIDE SEQUENCE [LARGE SCALE GENOMIC DNA]</scope>
    <source>
        <strain>DSM 17132</strain>
    </source>
</reference>
<accession>E4RT26</accession>
<reference evidence="1 2" key="2">
    <citation type="journal article" date="2011" name="Stand. Genomic Sci.">
        <title>Complete genome sequence of Leadbetterella byssophila type strain (4M15).</title>
        <authorList>
            <person name="Abt B."/>
            <person name="Teshima H."/>
            <person name="Lucas S."/>
            <person name="Lapidus A."/>
            <person name="Del Rio T.G."/>
            <person name="Nolan M."/>
            <person name="Tice H."/>
            <person name="Cheng J.F."/>
            <person name="Pitluck S."/>
            <person name="Liolios K."/>
            <person name="Pagani I."/>
            <person name="Ivanova N."/>
            <person name="Mavromatis K."/>
            <person name="Pati A."/>
            <person name="Tapia R."/>
            <person name="Han C."/>
            <person name="Goodwin L."/>
            <person name="Chen A."/>
            <person name="Palaniappan K."/>
            <person name="Land M."/>
            <person name="Hauser L."/>
            <person name="Chang Y.J."/>
            <person name="Jeffries C.D."/>
            <person name="Rohde M."/>
            <person name="Goker M."/>
            <person name="Tindall B.J."/>
            <person name="Detter J.C."/>
            <person name="Woyke T."/>
            <person name="Bristow J."/>
            <person name="Eisen J.A."/>
            <person name="Markowitz V."/>
            <person name="Hugenholtz P."/>
            <person name="Klenk H.P."/>
            <person name="Kyrpides N.C."/>
        </authorList>
    </citation>
    <scope>NUCLEOTIDE SEQUENCE [LARGE SCALE GENOMIC DNA]</scope>
    <source>
        <strain evidence="2">DSM 17132 / JCM 16389 / KACC 11308 / NBRC 106382 / 4M15</strain>
    </source>
</reference>
<dbReference type="Proteomes" id="UP000007435">
    <property type="component" value="Chromosome"/>
</dbReference>
<dbReference type="OrthoDB" id="1466667at2"/>